<dbReference type="Gene3D" id="1.10.10.10">
    <property type="entry name" value="Winged helix-like DNA-binding domain superfamily/Winged helix DNA-binding domain"/>
    <property type="match status" value="1"/>
</dbReference>
<evidence type="ECO:0000313" key="6">
    <source>
        <dbReference type="EMBL" id="QXI20059.1"/>
    </source>
</evidence>
<evidence type="ECO:0000256" key="1">
    <source>
        <dbReference type="ARBA" id="ARBA00009437"/>
    </source>
</evidence>
<dbReference type="KEGG" id="phv:HU739_023335"/>
<dbReference type="FunFam" id="1.10.10.10:FF:000001">
    <property type="entry name" value="LysR family transcriptional regulator"/>
    <property type="match status" value="1"/>
</dbReference>
<reference evidence="6 7" key="1">
    <citation type="journal article" date="2020" name="Microorganisms">
        <title>Reliable Identification of Environmental Pseudomonas Isolates Using the rpoD Gene.</title>
        <authorList>
            <consortium name="The Broad Institute Genome Sequencing Platform"/>
            <person name="Girard L."/>
            <person name="Lood C."/>
            <person name="Rokni-Zadeh H."/>
            <person name="van Noort V."/>
            <person name="Lavigne R."/>
            <person name="De Mot R."/>
        </authorList>
    </citation>
    <scope>NUCLEOTIDE SEQUENCE [LARGE SCALE GENOMIC DNA]</scope>
    <source>
        <strain evidence="6 7">SWRI65</strain>
    </source>
</reference>
<dbReference type="InterPro" id="IPR005119">
    <property type="entry name" value="LysR_subst-bd"/>
</dbReference>
<feature type="domain" description="HTH lysR-type" evidence="5">
    <location>
        <begin position="5"/>
        <end position="60"/>
    </location>
</feature>
<protein>
    <submittedName>
        <fullName evidence="6">LysR family transcriptional regulator</fullName>
    </submittedName>
</protein>
<keyword evidence="2" id="KW-0805">Transcription regulation</keyword>
<dbReference type="EMBL" id="CP077091">
    <property type="protein sequence ID" value="QXI20059.1"/>
    <property type="molecule type" value="Genomic_DNA"/>
</dbReference>
<dbReference type="SUPFAM" id="SSF53850">
    <property type="entry name" value="Periplasmic binding protein-like II"/>
    <property type="match status" value="1"/>
</dbReference>
<keyword evidence="3" id="KW-0238">DNA-binding</keyword>
<dbReference type="Gene3D" id="3.40.190.290">
    <property type="match status" value="1"/>
</dbReference>
<dbReference type="CDD" id="cd08422">
    <property type="entry name" value="PBP2_CrgA_like"/>
    <property type="match status" value="1"/>
</dbReference>
<accession>A0A9E6TJI3</accession>
<dbReference type="InterPro" id="IPR058163">
    <property type="entry name" value="LysR-type_TF_proteobact-type"/>
</dbReference>
<name>A0A9E6TJI3_9PSED</name>
<dbReference type="GO" id="GO:0003700">
    <property type="term" value="F:DNA-binding transcription factor activity"/>
    <property type="evidence" value="ECO:0007669"/>
    <property type="project" value="InterPro"/>
</dbReference>
<evidence type="ECO:0000256" key="2">
    <source>
        <dbReference type="ARBA" id="ARBA00023015"/>
    </source>
</evidence>
<gene>
    <name evidence="6" type="ORF">HU739_023335</name>
</gene>
<proteinExistence type="inferred from homology"/>
<evidence type="ECO:0000313" key="7">
    <source>
        <dbReference type="Proteomes" id="UP000631521"/>
    </source>
</evidence>
<evidence type="ECO:0000256" key="4">
    <source>
        <dbReference type="ARBA" id="ARBA00023163"/>
    </source>
</evidence>
<dbReference type="Proteomes" id="UP000631521">
    <property type="component" value="Chromosome"/>
</dbReference>
<keyword evidence="7" id="KW-1185">Reference proteome</keyword>
<dbReference type="Pfam" id="PF00126">
    <property type="entry name" value="HTH_1"/>
    <property type="match status" value="1"/>
</dbReference>
<dbReference type="Pfam" id="PF03466">
    <property type="entry name" value="LysR_substrate"/>
    <property type="match status" value="1"/>
</dbReference>
<sequence length="295" mass="32933">MHTHLNRVQTFLAIVELGSFTKAASHLNLSRAMVSLHIKALEAALSTTLLMRNSRVVSLTEAGQSFYNEFKIIVADIDTAFDRVMHGASRVSGTLRISSTSEYGERFILPLIPLFTERYPDIRLCYDFNSSLNDLLGERLDLVIRLGSLADSSFKSRKLADYEIVLVATEKFLARHPLREPQDLNALPWIANSNLQAPAQWVLRDGLGEGIEVNGSRHFESNSSTAIRSMTLSSLGVSVLPVWMVESDIASGRLLRVLPEYSLPSQPISLVFPDTPHLPRKSRVFIDFLMAHLGR</sequence>
<dbReference type="GO" id="GO:0043565">
    <property type="term" value="F:sequence-specific DNA binding"/>
    <property type="evidence" value="ECO:0007669"/>
    <property type="project" value="TreeGrafter"/>
</dbReference>
<dbReference type="PROSITE" id="PS50931">
    <property type="entry name" value="HTH_LYSR"/>
    <property type="match status" value="1"/>
</dbReference>
<reference evidence="6 7" key="2">
    <citation type="journal article" date="2021" name="Microorganisms">
        <title>The Ever-Expanding Pseudomonas Genus: Description of 43 New Species and Partition of the Pseudomonas putida Group.</title>
        <authorList>
            <person name="Girard L."/>
            <person name="Lood C."/>
            <person name="Hofte M."/>
            <person name="Vandamme P."/>
            <person name="Rokni-Zadeh H."/>
            <person name="van Noort V."/>
            <person name="Lavigne R."/>
            <person name="De Mot R."/>
        </authorList>
    </citation>
    <scope>NUCLEOTIDE SEQUENCE [LARGE SCALE GENOMIC DNA]</scope>
    <source>
        <strain evidence="6 7">SWRI65</strain>
    </source>
</reference>
<dbReference type="RefSeq" id="WP_186550137.1">
    <property type="nucleotide sequence ID" value="NZ_CP077091.1"/>
</dbReference>
<dbReference type="PANTHER" id="PTHR30537">
    <property type="entry name" value="HTH-TYPE TRANSCRIPTIONAL REGULATOR"/>
    <property type="match status" value="1"/>
</dbReference>
<dbReference type="SUPFAM" id="SSF46785">
    <property type="entry name" value="Winged helix' DNA-binding domain"/>
    <property type="match status" value="1"/>
</dbReference>
<organism evidence="6 7">
    <name type="scientific">Pseudomonas hamedanensis</name>
    <dbReference type="NCBI Taxonomy" id="2745504"/>
    <lineage>
        <taxon>Bacteria</taxon>
        <taxon>Pseudomonadati</taxon>
        <taxon>Pseudomonadota</taxon>
        <taxon>Gammaproteobacteria</taxon>
        <taxon>Pseudomonadales</taxon>
        <taxon>Pseudomonadaceae</taxon>
        <taxon>Pseudomonas</taxon>
    </lineage>
</organism>
<dbReference type="GO" id="GO:0006351">
    <property type="term" value="P:DNA-templated transcription"/>
    <property type="evidence" value="ECO:0007669"/>
    <property type="project" value="TreeGrafter"/>
</dbReference>
<evidence type="ECO:0000259" key="5">
    <source>
        <dbReference type="PROSITE" id="PS50931"/>
    </source>
</evidence>
<dbReference type="PANTHER" id="PTHR30537:SF66">
    <property type="entry name" value="IRON-REGULATED VIRULENCE REGULATORY PROTEIN IRGB"/>
    <property type="match status" value="1"/>
</dbReference>
<keyword evidence="4" id="KW-0804">Transcription</keyword>
<evidence type="ECO:0000256" key="3">
    <source>
        <dbReference type="ARBA" id="ARBA00023125"/>
    </source>
</evidence>
<dbReference type="AlphaFoldDB" id="A0A9E6TJI3"/>
<dbReference type="InterPro" id="IPR036388">
    <property type="entry name" value="WH-like_DNA-bd_sf"/>
</dbReference>
<dbReference type="InterPro" id="IPR036390">
    <property type="entry name" value="WH_DNA-bd_sf"/>
</dbReference>
<dbReference type="InterPro" id="IPR000847">
    <property type="entry name" value="LysR_HTH_N"/>
</dbReference>
<comment type="similarity">
    <text evidence="1">Belongs to the LysR transcriptional regulatory family.</text>
</comment>